<dbReference type="AlphaFoldDB" id="A0A2S7VJC0"/>
<dbReference type="SUPFAM" id="SSF51735">
    <property type="entry name" value="NAD(P)-binding Rossmann-fold domains"/>
    <property type="match status" value="1"/>
</dbReference>
<feature type="domain" description="Glyceraldehyde 3-phosphate dehydrogenase NAD(P) binding" evidence="3">
    <location>
        <begin position="127"/>
        <end position="288"/>
    </location>
</feature>
<evidence type="ECO:0000313" key="5">
    <source>
        <dbReference type="Proteomes" id="UP000238730"/>
    </source>
</evidence>
<gene>
    <name evidence="4" type="ORF">BTO08_18105</name>
</gene>
<dbReference type="Proteomes" id="UP000238730">
    <property type="component" value="Unassembled WGS sequence"/>
</dbReference>
<dbReference type="InterPro" id="IPR020829">
    <property type="entry name" value="GlycerAld_3-P_DH_cat"/>
</dbReference>
<name>A0A2S7VJC0_PHOAN</name>
<comment type="similarity">
    <text evidence="2">Belongs to the glyceraldehyde-3-phosphate dehydrogenase family.</text>
</comment>
<reference evidence="4 5" key="1">
    <citation type="submission" date="2016-12" db="EMBL/GenBank/DDBJ databases">
        <title>Diversity of luminous bacteria.</title>
        <authorList>
            <person name="Yoshizawa S."/>
            <person name="Kogure K."/>
        </authorList>
    </citation>
    <scope>NUCLEOTIDE SEQUENCE [LARGE SCALE GENOMIC DNA]</scope>
    <source>
        <strain evidence="4 5">LC1-200</strain>
    </source>
</reference>
<dbReference type="OrthoDB" id="9803304at2"/>
<comment type="caution">
    <text evidence="4">The sequence shown here is derived from an EMBL/GenBank/DDBJ whole genome shotgun (WGS) entry which is preliminary data.</text>
</comment>
<dbReference type="PANTHER" id="PTHR43454:SF1">
    <property type="entry name" value="GLYCERALDEHYDE 3-PHOSPHATE DEHYDROGENASE NAD(P) BINDING DOMAIN-CONTAINING PROTEIN"/>
    <property type="match status" value="1"/>
</dbReference>
<dbReference type="PRINTS" id="PR00078">
    <property type="entry name" value="G3PDHDRGNASE"/>
</dbReference>
<dbReference type="InterPro" id="IPR020828">
    <property type="entry name" value="GlycerAld_3-P_DH_NAD(P)-bd"/>
</dbReference>
<dbReference type="Gene3D" id="3.40.50.720">
    <property type="entry name" value="NAD(P)-binding Rossmann-like Domain"/>
    <property type="match status" value="1"/>
</dbReference>
<dbReference type="PANTHER" id="PTHR43454">
    <property type="entry name" value="GLYCERALDEHYDE-3-PHOSPHATE DEHYDROGENASE"/>
    <property type="match status" value="1"/>
</dbReference>
<dbReference type="Pfam" id="PF00044">
    <property type="entry name" value="Gp_dh_N"/>
    <property type="match status" value="1"/>
</dbReference>
<dbReference type="Gene3D" id="3.30.360.10">
    <property type="entry name" value="Dihydrodipicolinate Reductase, domain 2"/>
    <property type="match status" value="1"/>
</dbReference>
<dbReference type="InterPro" id="IPR036291">
    <property type="entry name" value="NAD(P)-bd_dom_sf"/>
</dbReference>
<organism evidence="4 5">
    <name type="scientific">Photobacterium angustum</name>
    <dbReference type="NCBI Taxonomy" id="661"/>
    <lineage>
        <taxon>Bacteria</taxon>
        <taxon>Pseudomonadati</taxon>
        <taxon>Pseudomonadota</taxon>
        <taxon>Gammaproteobacteria</taxon>
        <taxon>Vibrionales</taxon>
        <taxon>Vibrionaceae</taxon>
        <taxon>Photobacterium</taxon>
    </lineage>
</organism>
<evidence type="ECO:0000256" key="2">
    <source>
        <dbReference type="RuleBase" id="RU000397"/>
    </source>
</evidence>
<evidence type="ECO:0000259" key="3">
    <source>
        <dbReference type="SMART" id="SM00846"/>
    </source>
</evidence>
<evidence type="ECO:0000313" key="4">
    <source>
        <dbReference type="EMBL" id="PQJ62159.1"/>
    </source>
</evidence>
<dbReference type="EMBL" id="MSCJ01000003">
    <property type="protein sequence ID" value="PQJ62159.1"/>
    <property type="molecule type" value="Genomic_DNA"/>
</dbReference>
<protein>
    <submittedName>
        <fullName evidence="4">Glyceraldehyde-3-phosphate dehydrogenase</fullName>
    </submittedName>
</protein>
<proteinExistence type="inferred from homology"/>
<accession>A0A2S7VJC0</accession>
<sequence length="478" mass="52918">MSPEKHFLEWQTSQTYAESIAPVLGQLYRQKGVEVILFGKTLVNATTIDIIKAHRVAKRYIGCSLTVEQTQPIIHHLINMDLSPCRIDVGRLAHTFWDSNEDTHGLDDFLQTALKSSLEDDPMTEPRDVVLYGFGRIGRLLTRLLVDKSGPGYPLRLRAIVVRGGKEGDLEKRASLLRRDSVHGQFNGSIVVDHERKAIIVNGNYIQVIYANKPQDVDYSTFGIKDALVVDNTGVWRDTEGLSQHLTCKGTKKVLLTAPGKGEIKNVVFGVNEDVIDREDTIISAASCTTNAITPVLKAVHDKFGVLFGHIETVHSFTNDQNLIDNFHTGDRRGRAASLNMVLTSTGAAKAVAKAMPEMAGKLTGNAIRVPTPNVSMAVMNLQLEQCTDKEALNAYLREIALSSRLSAQIDFTDSTEVVSTDLVGSRYPGVVDGVATIAQDNRAILYIWYDNEFGYSCQVVHCMEQMMGVRYKTYPYV</sequence>
<dbReference type="SMART" id="SM00846">
    <property type="entry name" value="Gp_dh_N"/>
    <property type="match status" value="1"/>
</dbReference>
<dbReference type="PROSITE" id="PS00071">
    <property type="entry name" value="GAPDH"/>
    <property type="match status" value="1"/>
</dbReference>
<dbReference type="CDD" id="cd05214">
    <property type="entry name" value="GAPDH_I_N"/>
    <property type="match status" value="1"/>
</dbReference>
<dbReference type="InterPro" id="IPR020830">
    <property type="entry name" value="GlycerAld_3-P_DH_AS"/>
</dbReference>
<dbReference type="InterPro" id="IPR020831">
    <property type="entry name" value="GlycerAld/Erythrose_P_DH"/>
</dbReference>
<dbReference type="GO" id="GO:0016620">
    <property type="term" value="F:oxidoreductase activity, acting on the aldehyde or oxo group of donors, NAD or NADP as acceptor"/>
    <property type="evidence" value="ECO:0007669"/>
    <property type="project" value="InterPro"/>
</dbReference>
<dbReference type="Pfam" id="PF02800">
    <property type="entry name" value="Gp_dh_C"/>
    <property type="match status" value="1"/>
</dbReference>
<dbReference type="NCBIfam" id="NF006139">
    <property type="entry name" value="PRK08289.1"/>
    <property type="match status" value="1"/>
</dbReference>
<dbReference type="GO" id="GO:0051287">
    <property type="term" value="F:NAD binding"/>
    <property type="evidence" value="ECO:0007669"/>
    <property type="project" value="InterPro"/>
</dbReference>
<dbReference type="RefSeq" id="WP_105061984.1">
    <property type="nucleotide sequence ID" value="NZ_MSCJ01000003.1"/>
</dbReference>
<dbReference type="SUPFAM" id="SSF55347">
    <property type="entry name" value="Glyceraldehyde-3-phosphate dehydrogenase-like, C-terminal domain"/>
    <property type="match status" value="1"/>
</dbReference>
<evidence type="ECO:0000256" key="1">
    <source>
        <dbReference type="ARBA" id="ARBA00023002"/>
    </source>
</evidence>
<keyword evidence="1" id="KW-0560">Oxidoreductase</keyword>